<keyword evidence="3 5" id="KW-0456">Lyase</keyword>
<dbReference type="PANTHER" id="PTHR43699:SF1">
    <property type="entry name" value="3-DEHYDROQUINATE DEHYDRATASE"/>
    <property type="match status" value="1"/>
</dbReference>
<evidence type="ECO:0000256" key="4">
    <source>
        <dbReference type="ARBA" id="ARBA00023270"/>
    </source>
</evidence>
<feature type="binding site" evidence="5">
    <location>
        <position position="242"/>
    </location>
    <ligand>
        <name>3-dehydroquinate</name>
        <dbReference type="ChEBI" id="CHEBI:32364"/>
    </ligand>
</feature>
<dbReference type="UniPathway" id="UPA00053">
    <property type="reaction ID" value="UER00086"/>
</dbReference>
<comment type="caution">
    <text evidence="6">The sequence shown here is derived from an EMBL/GenBank/DDBJ whole genome shotgun (WGS) entry which is preliminary data.</text>
</comment>
<name>A0A3A1UAJ7_9MICO</name>
<sequence length="286" mass="29512">MAPGSRRPLLHLRAARGAARLRPRRRPHVTDVLIGGVALGPGRPKVCVPLVGATAPALEAEARAVRPAVADLVELRIDRLAEVGSSRAVERAIAAARGALDPALPILLTCRSAREGGGADLPPRLLEGLTMLAARHDGVAAVDVEMDATDGLAPRLVADVHEHGKAVVMSFHDLEGTPARDEVVGRLVRQQELGADVVKLACTPRSPEDVLVLLGATAAYAAREDARPAITMAMGPLGVVSRLAGEAFGSVLTFGTVGAASAPGQVDAARLRDALDLLHGAQVLAG</sequence>
<dbReference type="EMBL" id="QXTG01000001">
    <property type="protein sequence ID" value="RIX30356.1"/>
    <property type="molecule type" value="Genomic_DNA"/>
</dbReference>
<dbReference type="Gene3D" id="3.20.20.70">
    <property type="entry name" value="Aldolase class I"/>
    <property type="match status" value="1"/>
</dbReference>
<dbReference type="SUPFAM" id="SSF51569">
    <property type="entry name" value="Aldolase"/>
    <property type="match status" value="1"/>
</dbReference>
<evidence type="ECO:0000313" key="7">
    <source>
        <dbReference type="Proteomes" id="UP000265742"/>
    </source>
</evidence>
<comment type="subunit">
    <text evidence="5">Homodimer.</text>
</comment>
<keyword evidence="7" id="KW-1185">Reference proteome</keyword>
<dbReference type="GO" id="GO:0008652">
    <property type="term" value="P:amino acid biosynthetic process"/>
    <property type="evidence" value="ECO:0007669"/>
    <property type="project" value="UniProtKB-KW"/>
</dbReference>
<dbReference type="FunFam" id="3.20.20.70:FF:000047">
    <property type="entry name" value="3-dehydroquinate dehydratase"/>
    <property type="match status" value="1"/>
</dbReference>
<feature type="active site" description="Schiff-base intermediate with substrate" evidence="5">
    <location>
        <position position="199"/>
    </location>
</feature>
<organism evidence="6 7">
    <name type="scientific">Amnibacterium setariae</name>
    <dbReference type="NCBI Taxonomy" id="2306585"/>
    <lineage>
        <taxon>Bacteria</taxon>
        <taxon>Bacillati</taxon>
        <taxon>Actinomycetota</taxon>
        <taxon>Actinomycetes</taxon>
        <taxon>Micrococcales</taxon>
        <taxon>Microbacteriaceae</taxon>
        <taxon>Amnibacterium</taxon>
    </lineage>
</organism>
<dbReference type="GO" id="GO:0046279">
    <property type="term" value="P:3,4-dihydroxybenzoate biosynthetic process"/>
    <property type="evidence" value="ECO:0007669"/>
    <property type="project" value="UniProtKB-ARBA"/>
</dbReference>
<feature type="binding site" evidence="5">
    <location>
        <begin position="74"/>
        <end position="76"/>
    </location>
    <ligand>
        <name>3-dehydroquinate</name>
        <dbReference type="ChEBI" id="CHEBI:32364"/>
    </ligand>
</feature>
<comment type="function">
    <text evidence="5">Involved in the third step of the chorismate pathway, which leads to the biosynthesis of aromatic amino acids. Catalyzes the cis-dehydration of 3-dehydroquinate (DHQ) and introduces the first double bond of the aromatic ring to yield 3-dehydroshikimate.</text>
</comment>
<dbReference type="InterPro" id="IPR001381">
    <property type="entry name" value="DHquinase_I"/>
</dbReference>
<proteinExistence type="inferred from homology"/>
<dbReference type="AlphaFoldDB" id="A0A3A1UAJ7"/>
<dbReference type="GO" id="GO:0003855">
    <property type="term" value="F:3-dehydroquinate dehydratase activity"/>
    <property type="evidence" value="ECO:0007669"/>
    <property type="project" value="UniProtKB-UniRule"/>
</dbReference>
<comment type="caution">
    <text evidence="5">Lacks conserved residue(s) required for the propagation of feature annotation.</text>
</comment>
<comment type="similarity">
    <text evidence="5">Belongs to the type-I 3-dehydroquinase family.</text>
</comment>
<dbReference type="Proteomes" id="UP000265742">
    <property type="component" value="Unassembled WGS sequence"/>
</dbReference>
<evidence type="ECO:0000313" key="6">
    <source>
        <dbReference type="EMBL" id="RIX30356.1"/>
    </source>
</evidence>
<protein>
    <recommendedName>
        <fullName evidence="5">3-dehydroquinate dehydratase</fullName>
        <shortName evidence="5">3-dehydroquinase</shortName>
        <ecNumber evidence="5">4.2.1.10</ecNumber>
    </recommendedName>
    <alternativeName>
        <fullName evidence="5">Type I DHQase</fullName>
    </alternativeName>
    <alternativeName>
        <fullName evidence="5">Type I dehydroquinase</fullName>
        <shortName evidence="5">DHQ1</shortName>
    </alternativeName>
</protein>
<dbReference type="NCBIfam" id="TIGR01093">
    <property type="entry name" value="aroD"/>
    <property type="match status" value="1"/>
</dbReference>
<comment type="pathway">
    <text evidence="5">Metabolic intermediate biosynthesis; chorismate biosynthesis; chorismate from D-erythrose 4-phosphate and phosphoenolpyruvate: step 3/7.</text>
</comment>
<comment type="catalytic activity">
    <reaction evidence="1 5">
        <text>3-dehydroquinate = 3-dehydroshikimate + H2O</text>
        <dbReference type="Rhea" id="RHEA:21096"/>
        <dbReference type="ChEBI" id="CHEBI:15377"/>
        <dbReference type="ChEBI" id="CHEBI:16630"/>
        <dbReference type="ChEBI" id="CHEBI:32364"/>
        <dbReference type="EC" id="4.2.1.10"/>
    </reaction>
</comment>
<feature type="binding site" evidence="5">
    <location>
        <position position="265"/>
    </location>
    <ligand>
        <name>3-dehydroquinate</name>
        <dbReference type="ChEBI" id="CHEBI:32364"/>
    </ligand>
</feature>
<dbReference type="EC" id="4.2.1.10" evidence="5"/>
<feature type="active site" description="Proton donor/acceptor" evidence="5">
    <location>
        <position position="172"/>
    </location>
</feature>
<dbReference type="GO" id="GO:0009423">
    <property type="term" value="P:chorismate biosynthetic process"/>
    <property type="evidence" value="ECO:0007669"/>
    <property type="project" value="UniProtKB-UniRule"/>
</dbReference>
<evidence type="ECO:0000256" key="2">
    <source>
        <dbReference type="ARBA" id="ARBA00023141"/>
    </source>
</evidence>
<dbReference type="InterPro" id="IPR013785">
    <property type="entry name" value="Aldolase_TIM"/>
</dbReference>
<evidence type="ECO:0000256" key="1">
    <source>
        <dbReference type="ARBA" id="ARBA00001864"/>
    </source>
</evidence>
<dbReference type="InterPro" id="IPR050146">
    <property type="entry name" value="Type-I_3-dehydroquinase"/>
</dbReference>
<dbReference type="HAMAP" id="MF_00214">
    <property type="entry name" value="AroD"/>
    <property type="match status" value="1"/>
</dbReference>
<feature type="binding site" evidence="5">
    <location>
        <position position="261"/>
    </location>
    <ligand>
        <name>3-dehydroquinate</name>
        <dbReference type="ChEBI" id="CHEBI:32364"/>
    </ligand>
</feature>
<dbReference type="PANTHER" id="PTHR43699">
    <property type="entry name" value="3-DEHYDROQUINATE DEHYDRATASE"/>
    <property type="match status" value="1"/>
</dbReference>
<keyword evidence="4 5" id="KW-0704">Schiff base</keyword>
<dbReference type="GO" id="GO:0009073">
    <property type="term" value="P:aromatic amino acid family biosynthetic process"/>
    <property type="evidence" value="ECO:0007669"/>
    <property type="project" value="UniProtKB-KW"/>
</dbReference>
<feature type="binding site" evidence="5">
    <location>
        <position position="111"/>
    </location>
    <ligand>
        <name>3-dehydroquinate</name>
        <dbReference type="ChEBI" id="CHEBI:32364"/>
    </ligand>
</feature>
<dbReference type="Pfam" id="PF01487">
    <property type="entry name" value="DHquinase_I"/>
    <property type="match status" value="1"/>
</dbReference>
<reference evidence="7" key="1">
    <citation type="submission" date="2018-09" db="EMBL/GenBank/DDBJ databases">
        <authorList>
            <person name="Kim I."/>
        </authorList>
    </citation>
    <scope>NUCLEOTIDE SEQUENCE [LARGE SCALE GENOMIC DNA]</scope>
    <source>
        <strain evidence="7">DD4a</strain>
    </source>
</reference>
<evidence type="ECO:0000256" key="3">
    <source>
        <dbReference type="ARBA" id="ARBA00023239"/>
    </source>
</evidence>
<keyword evidence="2 5" id="KW-0057">Aromatic amino acid biosynthesis</keyword>
<gene>
    <name evidence="5 6" type="primary">aroD</name>
    <name evidence="6" type="ORF">D1781_02665</name>
</gene>
<dbReference type="CDD" id="cd00502">
    <property type="entry name" value="DHQase_I"/>
    <property type="match status" value="1"/>
</dbReference>
<accession>A0A3A1UAJ7</accession>
<evidence type="ECO:0000256" key="5">
    <source>
        <dbReference type="HAMAP-Rule" id="MF_00214"/>
    </source>
</evidence>
<keyword evidence="5" id="KW-0028">Amino-acid biosynthesis</keyword>